<evidence type="ECO:0000313" key="1">
    <source>
        <dbReference type="EMBL" id="USJ19517.1"/>
    </source>
</evidence>
<dbReference type="EMBL" id="CP086395">
    <property type="protein sequence ID" value="USJ19517.1"/>
    <property type="molecule type" value="Genomic_DNA"/>
</dbReference>
<name>A0A9Q8Y008_9LACT</name>
<dbReference type="Proteomes" id="UP001056730">
    <property type="component" value="Chromosome"/>
</dbReference>
<sequence>MEKPITEDIKQEELEGNQPEPVIESSLTYKVENGRILGRIDSLEAVHQAVIKILLTDRFVFEIYSDQYGNDLNDLIGKDIPFVKTAVENVIKEALLSDDRIDDVTIDSVEQTDRQTLSVSLTVSTLFGNFEIEKEVKA</sequence>
<reference evidence="1" key="1">
    <citation type="journal article" date="2022" name="Front. Microbiol.">
        <title>Feed Insects as a Reservoir of Granadaene-Producing Lactococci.</title>
        <authorList>
            <person name="Neuzil-Bunesova V."/>
            <person name="Ramirez Garcia A."/>
            <person name="Modrackova N."/>
            <person name="Makovska M."/>
            <person name="Sabolova M."/>
            <person name="Sproer C."/>
            <person name="Bunk B."/>
            <person name="Blom J."/>
            <person name="Schwab C."/>
        </authorList>
    </citation>
    <scope>NUCLEOTIDE SEQUENCE</scope>
    <source>
        <strain evidence="1">I4/6O</strain>
    </source>
</reference>
<evidence type="ECO:0000313" key="2">
    <source>
        <dbReference type="Proteomes" id="UP001056730"/>
    </source>
</evidence>
<organism evidence="1 2">
    <name type="scientific">Lactococcus formosensis</name>
    <dbReference type="NCBI Taxonomy" id="1281486"/>
    <lineage>
        <taxon>Bacteria</taxon>
        <taxon>Bacillati</taxon>
        <taxon>Bacillota</taxon>
        <taxon>Bacilli</taxon>
        <taxon>Lactobacillales</taxon>
        <taxon>Streptococcaceae</taxon>
        <taxon>Lactococcus</taxon>
    </lineage>
</organism>
<dbReference type="SUPFAM" id="SSF160719">
    <property type="entry name" value="gpW/gp25-like"/>
    <property type="match status" value="1"/>
</dbReference>
<dbReference type="AlphaFoldDB" id="A0A9Q8Y008"/>
<dbReference type="Pfam" id="PF10934">
    <property type="entry name" value="Sheath_initiator"/>
    <property type="match status" value="1"/>
</dbReference>
<dbReference type="RefSeq" id="WP_080763280.1">
    <property type="nucleotide sequence ID" value="NZ_CP086395.1"/>
</dbReference>
<dbReference type="KEGG" id="lfo:LMK00_06685"/>
<dbReference type="Gene3D" id="3.10.450.40">
    <property type="match status" value="1"/>
</dbReference>
<proteinExistence type="predicted"/>
<accession>A0A9Q8Y008</accession>
<gene>
    <name evidence="1" type="ORF">LMK00_06685</name>
</gene>
<protein>
    <submittedName>
        <fullName evidence="1">DUF2634 domain-containing protein</fullName>
    </submittedName>
</protein>
<dbReference type="InterPro" id="IPR020288">
    <property type="entry name" value="Sheath_initiator"/>
</dbReference>